<dbReference type="NCBIfam" id="TIGR02339">
    <property type="entry name" value="thermosome_arch"/>
    <property type="match status" value="1"/>
</dbReference>
<dbReference type="RefSeq" id="WP_260593216.1">
    <property type="nucleotide sequence ID" value="NZ_CP104003.1"/>
</dbReference>
<dbReference type="GO" id="GO:0005524">
    <property type="term" value="F:ATP binding"/>
    <property type="evidence" value="ECO:0007669"/>
    <property type="project" value="UniProtKB-KW"/>
</dbReference>
<sequence length="528" mass="55648">MYLYDQPIYILSENTRRTSGRDAQRWNILAGRAVSSAVRTTLGPKGMDKMLVDASGNVVVTNDGATILTEMDVEHPAAQMMVEVAETQEAETGDGTTTAVVLAGELLSRAEDLLENDVHPTVVANGYRFAAAEARSILEGMATPADEGRVLEAARTAMTGKGPEAAKEHLADLVFRAVEAVRDADGEVDLENVAIETVVGASVDDASLVEGVVLSKERMRETMPRRVGDARVALVDAPVEVRGTEVDAHVDLSTTEQLEAFLAHEESELRAMAAAVTDAGANVLVTRKKVDDLVAGFLAKAGVFVVQRAKDGEMRALARATGAKRVSSVSDLTPEDLGAAGLVEERDVGDDTFVFVEECAEPASVTILLRGGTEHVVGEVERAVEDALGVVRVAMRDDLVLPGGGAPEVELARGLREFASGVAGREQLAVEAFADAVEVIPRTLAENAGLDPIDSVVALRAAHERGETAAGLDAYTGEVSDMYDLEVVEPLAVKLQAVEGATECVELLLRIDDVVAARASGGSAPEAF</sequence>
<reference evidence="6" key="1">
    <citation type="submission" date="2022-09" db="EMBL/GenBank/DDBJ databases">
        <title>Diverse halophilic archaea isolated from saline environments.</title>
        <authorList>
            <person name="Cui H.-L."/>
        </authorList>
    </citation>
    <scope>NUCLEOTIDE SEQUENCE</scope>
    <source>
        <strain evidence="6">ZS-35-S2</strain>
    </source>
</reference>
<dbReference type="NCBIfam" id="NF041082">
    <property type="entry name" value="thermosome_alpha"/>
    <property type="match status" value="1"/>
</dbReference>
<keyword evidence="3 5" id="KW-0067">ATP-binding</keyword>
<dbReference type="InterPro" id="IPR054827">
    <property type="entry name" value="thermosome_alpha"/>
</dbReference>
<dbReference type="Pfam" id="PF00118">
    <property type="entry name" value="Cpn60_TCP1"/>
    <property type="match status" value="1"/>
</dbReference>
<evidence type="ECO:0000256" key="3">
    <source>
        <dbReference type="ARBA" id="ARBA00022840"/>
    </source>
</evidence>
<name>A0A9E7R238_9EURY</name>
<gene>
    <name evidence="6" type="ORF">N0B31_19155</name>
</gene>
<evidence type="ECO:0000256" key="4">
    <source>
        <dbReference type="ARBA" id="ARBA00023186"/>
    </source>
</evidence>
<dbReference type="InterPro" id="IPR027413">
    <property type="entry name" value="GROEL-like_equatorial_sf"/>
</dbReference>
<dbReference type="GO" id="GO:0140662">
    <property type="term" value="F:ATP-dependent protein folding chaperone"/>
    <property type="evidence" value="ECO:0007669"/>
    <property type="project" value="InterPro"/>
</dbReference>
<dbReference type="Proteomes" id="UP001057580">
    <property type="component" value="Chromosome"/>
</dbReference>
<dbReference type="InterPro" id="IPR002423">
    <property type="entry name" value="Cpn60/GroEL/TCP-1"/>
</dbReference>
<protein>
    <submittedName>
        <fullName evidence="6">Thermosome subunit</fullName>
    </submittedName>
</protein>
<dbReference type="SUPFAM" id="SSF48592">
    <property type="entry name" value="GroEL equatorial domain-like"/>
    <property type="match status" value="1"/>
</dbReference>
<dbReference type="InterPro" id="IPR002194">
    <property type="entry name" value="Chaperonin_TCP-1_CS"/>
</dbReference>
<dbReference type="Gene3D" id="3.50.7.10">
    <property type="entry name" value="GroEL"/>
    <property type="match status" value="1"/>
</dbReference>
<dbReference type="InterPro" id="IPR012714">
    <property type="entry name" value="Thermosome_arc"/>
</dbReference>
<dbReference type="InterPro" id="IPR027410">
    <property type="entry name" value="TCP-1-like_intermed_sf"/>
</dbReference>
<evidence type="ECO:0000313" key="7">
    <source>
        <dbReference type="Proteomes" id="UP001057580"/>
    </source>
</evidence>
<evidence type="ECO:0000256" key="2">
    <source>
        <dbReference type="ARBA" id="ARBA00022741"/>
    </source>
</evidence>
<organism evidence="6 7">
    <name type="scientific">Salinirubellus salinus</name>
    <dbReference type="NCBI Taxonomy" id="1364945"/>
    <lineage>
        <taxon>Archaea</taxon>
        <taxon>Methanobacteriati</taxon>
        <taxon>Methanobacteriota</taxon>
        <taxon>Stenosarchaea group</taxon>
        <taxon>Halobacteria</taxon>
        <taxon>Halobacteriales</taxon>
        <taxon>Natronomonadaceae</taxon>
        <taxon>Salinirubellus</taxon>
    </lineage>
</organism>
<dbReference type="Gene3D" id="1.10.560.10">
    <property type="entry name" value="GroEL-like equatorial domain"/>
    <property type="match status" value="1"/>
</dbReference>
<dbReference type="Gene3D" id="3.30.260.10">
    <property type="entry name" value="TCP-1-like chaperonin intermediate domain"/>
    <property type="match status" value="1"/>
</dbReference>
<dbReference type="SUPFAM" id="SSF52029">
    <property type="entry name" value="GroEL apical domain-like"/>
    <property type="match status" value="1"/>
</dbReference>
<dbReference type="InterPro" id="IPR017998">
    <property type="entry name" value="Chaperone_TCP-1"/>
</dbReference>
<dbReference type="AlphaFoldDB" id="A0A9E7R238"/>
<evidence type="ECO:0000313" key="6">
    <source>
        <dbReference type="EMBL" id="UWM54222.1"/>
    </source>
</evidence>
<dbReference type="NCBIfam" id="NF041083">
    <property type="entry name" value="thermosome_beta"/>
    <property type="match status" value="1"/>
</dbReference>
<keyword evidence="2 5" id="KW-0547">Nucleotide-binding</keyword>
<accession>A0A9E7R238</accession>
<dbReference type="EMBL" id="CP104003">
    <property type="protein sequence ID" value="UWM54222.1"/>
    <property type="molecule type" value="Genomic_DNA"/>
</dbReference>
<keyword evidence="4 5" id="KW-0143">Chaperone</keyword>
<dbReference type="PROSITE" id="PS00995">
    <property type="entry name" value="TCP1_3"/>
    <property type="match status" value="1"/>
</dbReference>
<keyword evidence="7" id="KW-1185">Reference proteome</keyword>
<dbReference type="KEGG" id="ssai:N0B31_19155"/>
<evidence type="ECO:0000256" key="1">
    <source>
        <dbReference type="ARBA" id="ARBA00008020"/>
    </source>
</evidence>
<dbReference type="GO" id="GO:0016887">
    <property type="term" value="F:ATP hydrolysis activity"/>
    <property type="evidence" value="ECO:0007669"/>
    <property type="project" value="InterPro"/>
</dbReference>
<dbReference type="GeneID" id="74944587"/>
<dbReference type="InterPro" id="IPR027409">
    <property type="entry name" value="GroEL-like_apical_dom_sf"/>
</dbReference>
<proteinExistence type="inferred from homology"/>
<evidence type="ECO:0000256" key="5">
    <source>
        <dbReference type="RuleBase" id="RU004187"/>
    </source>
</evidence>
<dbReference type="SUPFAM" id="SSF54849">
    <property type="entry name" value="GroEL-intermediate domain like"/>
    <property type="match status" value="1"/>
</dbReference>
<dbReference type="InterPro" id="IPR053374">
    <property type="entry name" value="TCP-1_chaperonin"/>
</dbReference>
<dbReference type="GO" id="GO:0051082">
    <property type="term" value="F:unfolded protein binding"/>
    <property type="evidence" value="ECO:0007669"/>
    <property type="project" value="InterPro"/>
</dbReference>
<dbReference type="PROSITE" id="PS00751">
    <property type="entry name" value="TCP1_2"/>
    <property type="match status" value="1"/>
</dbReference>
<dbReference type="PRINTS" id="PR00304">
    <property type="entry name" value="TCOMPLEXTCP1"/>
</dbReference>
<dbReference type="PROSITE" id="PS00750">
    <property type="entry name" value="TCP1_1"/>
    <property type="match status" value="1"/>
</dbReference>
<dbReference type="PANTHER" id="PTHR11353">
    <property type="entry name" value="CHAPERONIN"/>
    <property type="match status" value="1"/>
</dbReference>
<comment type="similarity">
    <text evidence="1 5">Belongs to the TCP-1 chaperonin family.</text>
</comment>